<evidence type="ECO:0000256" key="1">
    <source>
        <dbReference type="SAM" id="Phobius"/>
    </source>
</evidence>
<dbReference type="AlphaFoldDB" id="A0A143HCN5"/>
<dbReference type="STRING" id="241244.ATY39_06765"/>
<keyword evidence="1" id="KW-0812">Transmembrane</keyword>
<keyword evidence="1" id="KW-1133">Transmembrane helix</keyword>
<dbReference type="EMBL" id="CP014806">
    <property type="protein sequence ID" value="AMW99189.1"/>
    <property type="molecule type" value="Genomic_DNA"/>
</dbReference>
<feature type="transmembrane region" description="Helical" evidence="1">
    <location>
        <begin position="19"/>
        <end position="37"/>
    </location>
</feature>
<organism evidence="2 3">
    <name type="scientific">Rummeliibacillus stabekisii</name>
    <dbReference type="NCBI Taxonomy" id="241244"/>
    <lineage>
        <taxon>Bacteria</taxon>
        <taxon>Bacillati</taxon>
        <taxon>Bacillota</taxon>
        <taxon>Bacilli</taxon>
        <taxon>Bacillales</taxon>
        <taxon>Caryophanaceae</taxon>
        <taxon>Rummeliibacillus</taxon>
    </lineage>
</organism>
<proteinExistence type="predicted"/>
<keyword evidence="1" id="KW-0472">Membrane</keyword>
<name>A0A143HCN5_9BACL</name>
<sequence length="189" mass="22012">MDIEKVKLMYERISEDTNLISIVGCIFWALILLVTIYEFIKNKKSGSAVLGYSLSILIMFSILGALIFSIVQSKDSITEQEWKTDYLQPYVKTKPVNKIEIDDIQQVLDKPKNLTNSVFLTNKDSKYYFKITYKNKKSIFISANVKNSKSNQNYITYKKINTKISKKYNQNTYFDPVIYVQKGFIPVYD</sequence>
<dbReference type="Proteomes" id="UP000076021">
    <property type="component" value="Chromosome"/>
</dbReference>
<keyword evidence="3" id="KW-1185">Reference proteome</keyword>
<evidence type="ECO:0000313" key="3">
    <source>
        <dbReference type="Proteomes" id="UP000076021"/>
    </source>
</evidence>
<gene>
    <name evidence="2" type="ORF">ATY39_06765</name>
</gene>
<dbReference type="KEGG" id="rst:ATY39_06765"/>
<evidence type="ECO:0000313" key="2">
    <source>
        <dbReference type="EMBL" id="AMW99189.1"/>
    </source>
</evidence>
<dbReference type="RefSeq" id="WP_066787638.1">
    <property type="nucleotide sequence ID" value="NZ_CP014806.1"/>
</dbReference>
<accession>A0A143HCN5</accession>
<reference evidence="2 3" key="1">
    <citation type="journal article" date="2016" name="Genome Announc.">
        <title>Whole-Genome Sequence of Rummeliibacillus stabekisii Strain PP9 Isolated from Antarctic Soil.</title>
        <authorList>
            <person name="da Mota F.F."/>
            <person name="Vollu R.E."/>
            <person name="Jurelevicius D."/>
            <person name="Seldin L."/>
        </authorList>
    </citation>
    <scope>NUCLEOTIDE SEQUENCE [LARGE SCALE GENOMIC DNA]</scope>
    <source>
        <strain evidence="2 3">PP9</strain>
    </source>
</reference>
<reference evidence="3" key="2">
    <citation type="submission" date="2016-03" db="EMBL/GenBank/DDBJ databases">
        <authorList>
            <person name="Ploux O."/>
        </authorList>
    </citation>
    <scope>NUCLEOTIDE SEQUENCE [LARGE SCALE GENOMIC DNA]</scope>
    <source>
        <strain evidence="3">PP9</strain>
    </source>
</reference>
<feature type="transmembrane region" description="Helical" evidence="1">
    <location>
        <begin position="49"/>
        <end position="71"/>
    </location>
</feature>
<protein>
    <submittedName>
        <fullName evidence="2">Uncharacterized protein</fullName>
    </submittedName>
</protein>